<evidence type="ECO:0000313" key="6">
    <source>
        <dbReference type="EMBL" id="KAL3277499.1"/>
    </source>
</evidence>
<evidence type="ECO:0000256" key="4">
    <source>
        <dbReference type="PROSITE-ProRule" id="PRU00455"/>
    </source>
</evidence>
<evidence type="ECO:0000256" key="2">
    <source>
        <dbReference type="ARBA" id="ARBA00022771"/>
    </source>
</evidence>
<dbReference type="InterPro" id="IPR013010">
    <property type="entry name" value="Znf_SIAH"/>
</dbReference>
<dbReference type="Gene3D" id="3.30.40.10">
    <property type="entry name" value="Zinc/RING finger domain, C3HC4 (zinc finger)"/>
    <property type="match status" value="1"/>
</dbReference>
<evidence type="ECO:0000313" key="7">
    <source>
        <dbReference type="Proteomes" id="UP001516400"/>
    </source>
</evidence>
<dbReference type="PANTHER" id="PTHR45877:SF2">
    <property type="entry name" value="E3 UBIQUITIN-PROTEIN LIGASE SINA-RELATED"/>
    <property type="match status" value="1"/>
</dbReference>
<evidence type="ECO:0000256" key="1">
    <source>
        <dbReference type="ARBA" id="ARBA00022723"/>
    </source>
</evidence>
<name>A0ABD2NFW6_9CUCU</name>
<dbReference type="AlphaFoldDB" id="A0ABD2NFW6"/>
<dbReference type="InterPro" id="IPR013083">
    <property type="entry name" value="Znf_RING/FYVE/PHD"/>
</dbReference>
<evidence type="ECO:0000259" key="5">
    <source>
        <dbReference type="PROSITE" id="PS51081"/>
    </source>
</evidence>
<reference evidence="6 7" key="1">
    <citation type="journal article" date="2021" name="BMC Biol.">
        <title>Horizontally acquired antibacterial genes associated with adaptive radiation of ladybird beetles.</title>
        <authorList>
            <person name="Li H.S."/>
            <person name="Tang X.F."/>
            <person name="Huang Y.H."/>
            <person name="Xu Z.Y."/>
            <person name="Chen M.L."/>
            <person name="Du X.Y."/>
            <person name="Qiu B.Y."/>
            <person name="Chen P.T."/>
            <person name="Zhang W."/>
            <person name="Slipinski A."/>
            <person name="Escalona H.E."/>
            <person name="Waterhouse R.M."/>
            <person name="Zwick A."/>
            <person name="Pang H."/>
        </authorList>
    </citation>
    <scope>NUCLEOTIDE SEQUENCE [LARGE SCALE GENOMIC DNA]</scope>
    <source>
        <strain evidence="6">SYSU2018</strain>
    </source>
</reference>
<keyword evidence="1" id="KW-0479">Metal-binding</keyword>
<sequence>MALKTVYICPTDKSLQCSWEGASGDILDHFIMEHEELLLHSSEVDINLDISSENRLLFLDEEIYLIQIRIVEDILKIGLRYLGPKRLANNFSYDIVLKVDGQNYFYNYFGNVPSIFDIVDGFWNIKLHFLRILHADLNTVQCNFSISNRNEVLEDIIPKNEVIEDKIPRNEVIEEIIPKNEDHDNENDNSRVEEDLSDLGTVIEDDEIDDILNEDTDILRNSVNKSFEGDALDNISTLNFSLLENSSRHCRRYSSVMGIPEELFMEKETTGLSCSNCFINMLPPIYLCEKEHNICSDCRYESCKICYGVVTENRNKELEDQSRKCLHLCRYHSEGCLESFMYNEIRNHEMKCSFCIYKCIHDCTFKGKFSELCSHFKLNHSSCKIIYATPVDFPRNSEFFICDNKLGIFHCTSSTTKNSFRWVVFSLGPRDRKYSCELTFKGARTKDVLFLKKLEDQYSLAATKEDLRKMKVKDKNAVLTITSYFQ</sequence>
<dbReference type="InterPro" id="IPR004162">
    <property type="entry name" value="SINA-like_animal"/>
</dbReference>
<organism evidence="6 7">
    <name type="scientific">Cryptolaemus montrouzieri</name>
    <dbReference type="NCBI Taxonomy" id="559131"/>
    <lineage>
        <taxon>Eukaryota</taxon>
        <taxon>Metazoa</taxon>
        <taxon>Ecdysozoa</taxon>
        <taxon>Arthropoda</taxon>
        <taxon>Hexapoda</taxon>
        <taxon>Insecta</taxon>
        <taxon>Pterygota</taxon>
        <taxon>Neoptera</taxon>
        <taxon>Endopterygota</taxon>
        <taxon>Coleoptera</taxon>
        <taxon>Polyphaga</taxon>
        <taxon>Cucujiformia</taxon>
        <taxon>Coccinelloidea</taxon>
        <taxon>Coccinellidae</taxon>
        <taxon>Scymninae</taxon>
        <taxon>Scymnini</taxon>
        <taxon>Cryptolaemus</taxon>
    </lineage>
</organism>
<dbReference type="SUPFAM" id="SSF49599">
    <property type="entry name" value="TRAF domain-like"/>
    <property type="match status" value="1"/>
</dbReference>
<keyword evidence="3" id="KW-0862">Zinc</keyword>
<keyword evidence="7" id="KW-1185">Reference proteome</keyword>
<comment type="caution">
    <text evidence="6">The sequence shown here is derived from an EMBL/GenBank/DDBJ whole genome shotgun (WGS) entry which is preliminary data.</text>
</comment>
<gene>
    <name evidence="6" type="ORF">HHI36_012845</name>
</gene>
<proteinExistence type="predicted"/>
<dbReference type="PANTHER" id="PTHR45877">
    <property type="entry name" value="E3 UBIQUITIN-PROTEIN LIGASE SIAH2"/>
    <property type="match status" value="1"/>
</dbReference>
<dbReference type="Proteomes" id="UP001516400">
    <property type="component" value="Unassembled WGS sequence"/>
</dbReference>
<dbReference type="GO" id="GO:0008270">
    <property type="term" value="F:zinc ion binding"/>
    <property type="evidence" value="ECO:0007669"/>
    <property type="project" value="UniProtKB-KW"/>
</dbReference>
<evidence type="ECO:0000256" key="3">
    <source>
        <dbReference type="ARBA" id="ARBA00022833"/>
    </source>
</evidence>
<keyword evidence="2 4" id="KW-0863">Zinc-finger</keyword>
<dbReference type="EMBL" id="JABFTP020000103">
    <property type="protein sequence ID" value="KAL3277499.1"/>
    <property type="molecule type" value="Genomic_DNA"/>
</dbReference>
<dbReference type="PROSITE" id="PS51081">
    <property type="entry name" value="ZF_SIAH"/>
    <property type="match status" value="1"/>
</dbReference>
<protein>
    <recommendedName>
        <fullName evidence="5">SIAH-type domain-containing protein</fullName>
    </recommendedName>
</protein>
<accession>A0ABD2NFW6</accession>
<feature type="domain" description="SIAH-type" evidence="5">
    <location>
        <begin position="324"/>
        <end position="381"/>
    </location>
</feature>